<keyword evidence="5 6" id="KW-0482">Metalloprotease</keyword>
<evidence type="ECO:0000259" key="7">
    <source>
        <dbReference type="Pfam" id="PF01432"/>
    </source>
</evidence>
<dbReference type="GO" id="GO:0004222">
    <property type="term" value="F:metalloendopeptidase activity"/>
    <property type="evidence" value="ECO:0007669"/>
    <property type="project" value="InterPro"/>
</dbReference>
<dbReference type="Pfam" id="PF01432">
    <property type="entry name" value="Peptidase_M3"/>
    <property type="match status" value="1"/>
</dbReference>
<dbReference type="GO" id="GO:0006508">
    <property type="term" value="P:proteolysis"/>
    <property type="evidence" value="ECO:0007669"/>
    <property type="project" value="UniProtKB-KW"/>
</dbReference>
<dbReference type="Gene3D" id="1.20.140.70">
    <property type="entry name" value="Oligopeptidase f, N-terminal domain"/>
    <property type="match status" value="1"/>
</dbReference>
<evidence type="ECO:0000313" key="9">
    <source>
        <dbReference type="EMBL" id="MBO8442579.1"/>
    </source>
</evidence>
<proteinExistence type="inferred from homology"/>
<evidence type="ECO:0000256" key="6">
    <source>
        <dbReference type="RuleBase" id="RU003435"/>
    </source>
</evidence>
<keyword evidence="1 6" id="KW-0645">Protease</keyword>
<dbReference type="Pfam" id="PF08439">
    <property type="entry name" value="Peptidase_M3_N"/>
    <property type="match status" value="1"/>
</dbReference>
<accession>A0A9D9E753</accession>
<feature type="domain" description="Peptidase M3A/M3B catalytic" evidence="7">
    <location>
        <begin position="181"/>
        <end position="558"/>
    </location>
</feature>
<evidence type="ECO:0000256" key="4">
    <source>
        <dbReference type="ARBA" id="ARBA00022833"/>
    </source>
</evidence>
<evidence type="ECO:0000259" key="8">
    <source>
        <dbReference type="Pfam" id="PF08439"/>
    </source>
</evidence>
<evidence type="ECO:0000313" key="10">
    <source>
        <dbReference type="Proteomes" id="UP000823633"/>
    </source>
</evidence>
<dbReference type="CDD" id="cd09607">
    <property type="entry name" value="M3B_PepF"/>
    <property type="match status" value="1"/>
</dbReference>
<dbReference type="PANTHER" id="PTHR34217:SF1">
    <property type="entry name" value="CARBOXYPEPTIDASE 1"/>
    <property type="match status" value="1"/>
</dbReference>
<evidence type="ECO:0000256" key="2">
    <source>
        <dbReference type="ARBA" id="ARBA00022723"/>
    </source>
</evidence>
<sequence>MTDRTLPAWDLSPIFSGIDGEDFRQTLSSVDALCGSMKAAIDSGLPLKDIVDIYNRLCATYETLGAYTSALLSTDTGNAAYLKAVTDVEAKSVALSEVENLFVQALGAREAEIDVPELSDYSYVLHHMAEDARHRMSLKEETLAADLARSGSSAFSRLFDTITSSLADDGRTLTELRSDAYSPDRALRKSSYEREKKILAQARGPLAAALNGIKGSVLTIESRQGWKSPLEHSAFISRVSMKTLEALVATLKSAQPMFRDYFRIKARLLGLDQLAWYDIFAPVSVPGASHREYSFADARALIVDSYSSFSSQMGEFARKAFDENWIDAAPHKGKVGGAYDTAFPLVGQSRVFTNFSFDYSSVSTLAHELGHAYHDSVVMSRPALLSSYPMPLAETASIFAEQILFQKVLSTSSEAEAIPLIESFVSDAAQVCTDILSRFLFESALFEARKEGEATADDMCRMMAQAQEESYGDAVADKHEYMWAVKGHYYSADFSFYNYPYAFGQLFALGLFARAGRDGDFAQKYRTLLSMTGQYSAEDVAASAGCDITSGAFWQEGIDVIASYVERMKRFADKM</sequence>
<dbReference type="PANTHER" id="PTHR34217">
    <property type="entry name" value="METAL-DEPENDENT CARBOXYPEPTIDASE"/>
    <property type="match status" value="1"/>
</dbReference>
<reference evidence="9" key="1">
    <citation type="submission" date="2020-10" db="EMBL/GenBank/DDBJ databases">
        <authorList>
            <person name="Gilroy R."/>
        </authorList>
    </citation>
    <scope>NUCLEOTIDE SEQUENCE</scope>
    <source>
        <strain evidence="9">11167</strain>
    </source>
</reference>
<comment type="caution">
    <text evidence="9">The sequence shown here is derived from an EMBL/GenBank/DDBJ whole genome shotgun (WGS) entry which is preliminary data.</text>
</comment>
<keyword evidence="3 6" id="KW-0378">Hydrolase</keyword>
<dbReference type="GO" id="GO:0004181">
    <property type="term" value="F:metallocarboxypeptidase activity"/>
    <property type="evidence" value="ECO:0007669"/>
    <property type="project" value="InterPro"/>
</dbReference>
<dbReference type="InterPro" id="IPR042088">
    <property type="entry name" value="OligoPept_F_C"/>
</dbReference>
<dbReference type="SUPFAM" id="SSF55486">
    <property type="entry name" value="Metalloproteases ('zincins'), catalytic domain"/>
    <property type="match status" value="1"/>
</dbReference>
<keyword evidence="2 6" id="KW-0479">Metal-binding</keyword>
<evidence type="ECO:0000256" key="1">
    <source>
        <dbReference type="ARBA" id="ARBA00022670"/>
    </source>
</evidence>
<name>A0A9D9E753_9SPIR</name>
<dbReference type="AlphaFoldDB" id="A0A9D9E753"/>
<evidence type="ECO:0000256" key="5">
    <source>
        <dbReference type="ARBA" id="ARBA00023049"/>
    </source>
</evidence>
<dbReference type="GO" id="GO:0046872">
    <property type="term" value="F:metal ion binding"/>
    <property type="evidence" value="ECO:0007669"/>
    <property type="project" value="UniProtKB-UniRule"/>
</dbReference>
<evidence type="ECO:0000256" key="3">
    <source>
        <dbReference type="ARBA" id="ARBA00022801"/>
    </source>
</evidence>
<reference evidence="9" key="2">
    <citation type="journal article" date="2021" name="PeerJ">
        <title>Extensive microbial diversity within the chicken gut microbiome revealed by metagenomics and culture.</title>
        <authorList>
            <person name="Gilroy R."/>
            <person name="Ravi A."/>
            <person name="Getino M."/>
            <person name="Pursley I."/>
            <person name="Horton D.L."/>
            <person name="Alikhan N.F."/>
            <person name="Baker D."/>
            <person name="Gharbi K."/>
            <person name="Hall N."/>
            <person name="Watson M."/>
            <person name="Adriaenssens E.M."/>
            <person name="Foster-Nyarko E."/>
            <person name="Jarju S."/>
            <person name="Secka A."/>
            <person name="Antonio M."/>
            <person name="Oren A."/>
            <person name="Chaudhuri R.R."/>
            <person name="La Ragione R."/>
            <person name="Hildebrand F."/>
            <person name="Pallen M.J."/>
        </authorList>
    </citation>
    <scope>NUCLEOTIDE SEQUENCE</scope>
    <source>
        <strain evidence="9">11167</strain>
    </source>
</reference>
<protein>
    <submittedName>
        <fullName evidence="9">M3 family oligoendopeptidase</fullName>
    </submittedName>
</protein>
<dbReference type="InterPro" id="IPR001333">
    <property type="entry name" value="Peptidase_M32_Taq"/>
</dbReference>
<dbReference type="Gene3D" id="1.10.1370.20">
    <property type="entry name" value="Oligoendopeptidase f, C-terminal domain"/>
    <property type="match status" value="1"/>
</dbReference>
<dbReference type="InterPro" id="IPR034006">
    <property type="entry name" value="M3B_PepF_2"/>
</dbReference>
<comment type="similarity">
    <text evidence="6">Belongs to the peptidase M3 family.</text>
</comment>
<dbReference type="InterPro" id="IPR013647">
    <property type="entry name" value="OligopepF_N_dom"/>
</dbReference>
<keyword evidence="4 6" id="KW-0862">Zinc</keyword>
<dbReference type="InterPro" id="IPR001567">
    <property type="entry name" value="Pept_M3A_M3B_dom"/>
</dbReference>
<dbReference type="Proteomes" id="UP000823633">
    <property type="component" value="Unassembled WGS sequence"/>
</dbReference>
<comment type="cofactor">
    <cofactor evidence="6">
        <name>Zn(2+)</name>
        <dbReference type="ChEBI" id="CHEBI:29105"/>
    </cofactor>
    <text evidence="6">Binds 1 zinc ion.</text>
</comment>
<organism evidence="9 10">
    <name type="scientific">Candidatus Aphodenecus pullistercoris</name>
    <dbReference type="NCBI Taxonomy" id="2840669"/>
    <lineage>
        <taxon>Bacteria</taxon>
        <taxon>Pseudomonadati</taxon>
        <taxon>Spirochaetota</taxon>
        <taxon>Spirochaetia</taxon>
        <taxon>Spirochaetales</taxon>
        <taxon>Candidatus Aphodenecus</taxon>
    </lineage>
</organism>
<feature type="domain" description="Oligopeptidase F N-terminal" evidence="8">
    <location>
        <begin position="115"/>
        <end position="166"/>
    </location>
</feature>
<gene>
    <name evidence="9" type="ORF">IAC42_02305</name>
</gene>
<dbReference type="EMBL" id="JADIMU010000016">
    <property type="protein sequence ID" value="MBO8442579.1"/>
    <property type="molecule type" value="Genomic_DNA"/>
</dbReference>